<dbReference type="EMBL" id="JBFXLQ010000055">
    <property type="protein sequence ID" value="KAL2863168.1"/>
    <property type="molecule type" value="Genomic_DNA"/>
</dbReference>
<reference evidence="1 2" key="1">
    <citation type="submission" date="2024-07" db="EMBL/GenBank/DDBJ databases">
        <title>Section-level genome sequencing and comparative genomics of Aspergillus sections Usti and Cavernicolus.</title>
        <authorList>
            <consortium name="Lawrence Berkeley National Laboratory"/>
            <person name="Nybo J.L."/>
            <person name="Vesth T.C."/>
            <person name="Theobald S."/>
            <person name="Frisvad J.C."/>
            <person name="Larsen T.O."/>
            <person name="Kjaerboelling I."/>
            <person name="Rothschild-Mancinelli K."/>
            <person name="Lyhne E.K."/>
            <person name="Kogle M.E."/>
            <person name="Barry K."/>
            <person name="Clum A."/>
            <person name="Na H."/>
            <person name="Ledsgaard L."/>
            <person name="Lin J."/>
            <person name="Lipzen A."/>
            <person name="Kuo A."/>
            <person name="Riley R."/>
            <person name="Mondo S."/>
            <person name="Labutti K."/>
            <person name="Haridas S."/>
            <person name="Pangalinan J."/>
            <person name="Salamov A.A."/>
            <person name="Simmons B.A."/>
            <person name="Magnuson J.K."/>
            <person name="Chen J."/>
            <person name="Drula E."/>
            <person name="Henrissat B."/>
            <person name="Wiebenga A."/>
            <person name="Lubbers R.J."/>
            <person name="Gomes A.C."/>
            <person name="Macurrencykelacurrency M.R."/>
            <person name="Stajich J."/>
            <person name="Grigoriev I.V."/>
            <person name="Mortensen U.H."/>
            <person name="De Vries R.P."/>
            <person name="Baker S.E."/>
            <person name="Andersen M.R."/>
        </authorList>
    </citation>
    <scope>NUCLEOTIDE SEQUENCE [LARGE SCALE GENOMIC DNA]</scope>
    <source>
        <strain evidence="1 2">CBS 449.75</strain>
    </source>
</reference>
<keyword evidence="2" id="KW-1185">Reference proteome</keyword>
<accession>A0ABR4LF61</accession>
<evidence type="ECO:0000313" key="2">
    <source>
        <dbReference type="Proteomes" id="UP001610432"/>
    </source>
</evidence>
<evidence type="ECO:0000313" key="1">
    <source>
        <dbReference type="EMBL" id="KAL2863168.1"/>
    </source>
</evidence>
<organism evidence="1 2">
    <name type="scientific">Aspergillus lucknowensis</name>
    <dbReference type="NCBI Taxonomy" id="176173"/>
    <lineage>
        <taxon>Eukaryota</taxon>
        <taxon>Fungi</taxon>
        <taxon>Dikarya</taxon>
        <taxon>Ascomycota</taxon>
        <taxon>Pezizomycotina</taxon>
        <taxon>Eurotiomycetes</taxon>
        <taxon>Eurotiomycetidae</taxon>
        <taxon>Eurotiales</taxon>
        <taxon>Aspergillaceae</taxon>
        <taxon>Aspergillus</taxon>
        <taxon>Aspergillus subgen. Nidulantes</taxon>
    </lineage>
</organism>
<dbReference type="Proteomes" id="UP001610432">
    <property type="component" value="Unassembled WGS sequence"/>
</dbReference>
<comment type="caution">
    <text evidence="1">The sequence shown here is derived from an EMBL/GenBank/DDBJ whole genome shotgun (WGS) entry which is preliminary data.</text>
</comment>
<dbReference type="GeneID" id="98141507"/>
<gene>
    <name evidence="1" type="ORF">BJX67DRAFT_266350</name>
</gene>
<name>A0ABR4LF61_9EURO</name>
<dbReference type="RefSeq" id="XP_070882147.1">
    <property type="nucleotide sequence ID" value="XM_071026435.1"/>
</dbReference>
<protein>
    <submittedName>
        <fullName evidence="1">Uncharacterized protein</fullName>
    </submittedName>
</protein>
<sequence length="154" mass="17049">MKIPLMKSQHVAINVMVSSSQARRLGENLHLAKKVRAMLVLMPANATSETATSSHVLPPACSHPQTPTQPIGFIPQILRQLNFKPPAARGSTNPDTFTDKTIGGTLLAPVCFLMQDKERRCRSESSFEREISTHSPLHLISKYQGRAVKSRLCY</sequence>
<proteinExistence type="predicted"/>